<dbReference type="AlphaFoldDB" id="A0A0P0WRV4"/>
<dbReference type="Gramene" id="Os06t0103500-03">
    <property type="protein sequence ID" value="Os06t0103500-03"/>
    <property type="gene ID" value="Os06g0103500"/>
</dbReference>
<protein>
    <submittedName>
        <fullName evidence="1">Acyl-CoA oxidase-like</fullName>
    </submittedName>
</protein>
<evidence type="ECO:0000313" key="1">
    <source>
        <dbReference type="EMBL" id="BAD67952.1"/>
    </source>
</evidence>
<dbReference type="Proteomes" id="UP000000763">
    <property type="component" value="Chromosome 6"/>
</dbReference>
<proteinExistence type="predicted"/>
<reference evidence="2" key="1">
    <citation type="journal article" date="2005" name="Nature">
        <title>The map-based sequence of the rice genome.</title>
        <authorList>
            <consortium name="International rice genome sequencing project (IRGSP)"/>
            <person name="Matsumoto T."/>
            <person name="Wu J."/>
            <person name="Kanamori H."/>
            <person name="Katayose Y."/>
            <person name="Fujisawa M."/>
            <person name="Namiki N."/>
            <person name="Mizuno H."/>
            <person name="Yamamoto K."/>
            <person name="Antonio B.A."/>
            <person name="Baba T."/>
            <person name="Sakata K."/>
            <person name="Nagamura Y."/>
            <person name="Aoki H."/>
            <person name="Arikawa K."/>
            <person name="Arita K."/>
            <person name="Bito T."/>
            <person name="Chiden Y."/>
            <person name="Fujitsuka N."/>
            <person name="Fukunaka R."/>
            <person name="Hamada M."/>
            <person name="Harada C."/>
            <person name="Hayashi A."/>
            <person name="Hijishita S."/>
            <person name="Honda M."/>
            <person name="Hosokawa S."/>
            <person name="Ichikawa Y."/>
            <person name="Idonuma A."/>
            <person name="Iijima M."/>
            <person name="Ikeda M."/>
            <person name="Ikeno M."/>
            <person name="Ito K."/>
            <person name="Ito S."/>
            <person name="Ito T."/>
            <person name="Ito Y."/>
            <person name="Ito Y."/>
            <person name="Iwabuchi A."/>
            <person name="Kamiya K."/>
            <person name="Karasawa W."/>
            <person name="Kurita K."/>
            <person name="Katagiri S."/>
            <person name="Kikuta A."/>
            <person name="Kobayashi H."/>
            <person name="Kobayashi N."/>
            <person name="Machita K."/>
            <person name="Maehara T."/>
            <person name="Masukawa M."/>
            <person name="Mizubayashi T."/>
            <person name="Mukai Y."/>
            <person name="Nagasaki H."/>
            <person name="Nagata Y."/>
            <person name="Naito S."/>
            <person name="Nakashima M."/>
            <person name="Nakama Y."/>
            <person name="Nakamichi Y."/>
            <person name="Nakamura M."/>
            <person name="Meguro A."/>
            <person name="Negishi M."/>
            <person name="Ohta I."/>
            <person name="Ohta T."/>
            <person name="Okamoto M."/>
            <person name="Ono N."/>
            <person name="Saji S."/>
            <person name="Sakaguchi M."/>
            <person name="Sakai K."/>
            <person name="Shibata M."/>
            <person name="Shimokawa T."/>
            <person name="Song J."/>
            <person name="Takazaki Y."/>
            <person name="Terasawa K."/>
            <person name="Tsugane M."/>
            <person name="Tsuji K."/>
            <person name="Ueda S."/>
            <person name="Waki K."/>
            <person name="Yamagata H."/>
            <person name="Yamamoto M."/>
            <person name="Yamamoto S."/>
            <person name="Yamane H."/>
            <person name="Yoshiki S."/>
            <person name="Yoshihara R."/>
            <person name="Yukawa K."/>
            <person name="Zhong H."/>
            <person name="Yano M."/>
            <person name="Yuan Q."/>
            <person name="Ouyang S."/>
            <person name="Liu J."/>
            <person name="Jones K.M."/>
            <person name="Gansberger K."/>
            <person name="Moffat K."/>
            <person name="Hill J."/>
            <person name="Bera J."/>
            <person name="Fadrosh D."/>
            <person name="Jin S."/>
            <person name="Johri S."/>
            <person name="Kim M."/>
            <person name="Overton L."/>
            <person name="Reardon M."/>
            <person name="Tsitrin T."/>
            <person name="Vuong H."/>
            <person name="Weaver B."/>
            <person name="Ciecko A."/>
            <person name="Tallon L."/>
            <person name="Jackson J."/>
            <person name="Pai G."/>
            <person name="Aken S.V."/>
            <person name="Utterback T."/>
            <person name="Reidmuller S."/>
            <person name="Feldblyum T."/>
            <person name="Hsiao J."/>
            <person name="Zismann V."/>
            <person name="Iobst S."/>
            <person name="de Vazeille A.R."/>
            <person name="Buell C.R."/>
            <person name="Ying K."/>
            <person name="Li Y."/>
            <person name="Lu T."/>
            <person name="Huang Y."/>
            <person name="Zhao Q."/>
            <person name="Feng Q."/>
            <person name="Zhang L."/>
            <person name="Zhu J."/>
            <person name="Weng Q."/>
            <person name="Mu J."/>
            <person name="Lu Y."/>
            <person name="Fan D."/>
            <person name="Liu Y."/>
            <person name="Guan J."/>
            <person name="Zhang Y."/>
            <person name="Yu S."/>
            <person name="Liu X."/>
            <person name="Zhang Y."/>
            <person name="Hong G."/>
            <person name="Han B."/>
            <person name="Choisne N."/>
            <person name="Demange N."/>
            <person name="Orjeda G."/>
            <person name="Samain S."/>
            <person name="Cattolico L."/>
            <person name="Pelletier E."/>
            <person name="Couloux A."/>
            <person name="Segurens B."/>
            <person name="Wincker P."/>
            <person name="D'Hont A."/>
            <person name="Scarpelli C."/>
            <person name="Weissenbach J."/>
            <person name="Salanoubat M."/>
            <person name="Quetier F."/>
            <person name="Yu Y."/>
            <person name="Kim H.R."/>
            <person name="Rambo T."/>
            <person name="Currie J."/>
            <person name="Collura K."/>
            <person name="Luo M."/>
            <person name="Yang T."/>
            <person name="Ammiraju J.S.S."/>
            <person name="Engler F."/>
            <person name="Soderlund C."/>
            <person name="Wing R.A."/>
            <person name="Palmer L.E."/>
            <person name="de la Bastide M."/>
            <person name="Spiegel L."/>
            <person name="Nascimento L."/>
            <person name="Zutavern T."/>
            <person name="O'Shaughnessy A."/>
            <person name="Dike S."/>
            <person name="Dedhia N."/>
            <person name="Preston R."/>
            <person name="Balija V."/>
            <person name="McCombie W.R."/>
            <person name="Chow T."/>
            <person name="Chen H."/>
            <person name="Chung M."/>
            <person name="Chen C."/>
            <person name="Shaw J."/>
            <person name="Wu H."/>
            <person name="Hsiao K."/>
            <person name="Chao Y."/>
            <person name="Chu M."/>
            <person name="Cheng C."/>
            <person name="Hour A."/>
            <person name="Lee P."/>
            <person name="Lin S."/>
            <person name="Lin Y."/>
            <person name="Liou J."/>
            <person name="Liu S."/>
            <person name="Hsing Y."/>
            <person name="Raghuvanshi S."/>
            <person name="Mohanty A."/>
            <person name="Bharti A.K."/>
            <person name="Gaur A."/>
            <person name="Gupta V."/>
            <person name="Kumar D."/>
            <person name="Ravi V."/>
            <person name="Vij S."/>
            <person name="Kapur A."/>
            <person name="Khurana P."/>
            <person name="Khurana P."/>
            <person name="Khurana J.P."/>
            <person name="Tyagi A.K."/>
            <person name="Gaikwad K."/>
            <person name="Singh A."/>
            <person name="Dalal V."/>
            <person name="Srivastava S."/>
            <person name="Dixit A."/>
            <person name="Pal A.K."/>
            <person name="Ghazi I.A."/>
            <person name="Yadav M."/>
            <person name="Pandit A."/>
            <person name="Bhargava A."/>
            <person name="Sureshbabu K."/>
            <person name="Batra K."/>
            <person name="Sharma T.R."/>
            <person name="Mohapatra T."/>
            <person name="Singh N.K."/>
            <person name="Messing J."/>
            <person name="Nelson A.B."/>
            <person name="Fuks G."/>
            <person name="Kavchok S."/>
            <person name="Keizer G."/>
            <person name="Linton E."/>
            <person name="Llaca V."/>
            <person name="Song R."/>
            <person name="Tanyolac B."/>
            <person name="Young S."/>
            <person name="Ho-Il K."/>
            <person name="Hahn J.H."/>
            <person name="Sangsakoo G."/>
            <person name="Vanavichit A."/>
            <person name="de Mattos Luiz.A.T."/>
            <person name="Zimmer P.D."/>
            <person name="Malone G."/>
            <person name="Dellagostin O."/>
            <person name="de Oliveira A.C."/>
            <person name="Bevan M."/>
            <person name="Bancroft I."/>
            <person name="Minx P."/>
            <person name="Cordum H."/>
            <person name="Wilson R."/>
            <person name="Cheng Z."/>
            <person name="Jin W."/>
            <person name="Jiang J."/>
            <person name="Leong S.A."/>
            <person name="Iwama H."/>
            <person name="Gojobori T."/>
            <person name="Itoh T."/>
            <person name="Niimura Y."/>
            <person name="Fujii Y."/>
            <person name="Habara T."/>
            <person name="Sakai H."/>
            <person name="Sato Y."/>
            <person name="Wilson G."/>
            <person name="Kumar K."/>
            <person name="McCouch S."/>
            <person name="Juretic N."/>
            <person name="Hoen D."/>
            <person name="Wright S."/>
            <person name="Bruskiewich R."/>
            <person name="Bureau T."/>
            <person name="Miyao A."/>
            <person name="Hirochika H."/>
            <person name="Nishikawa T."/>
            <person name="Kadowaki K."/>
            <person name="Sugiura M."/>
            <person name="Burr B."/>
            <person name="Sasaki T."/>
        </authorList>
    </citation>
    <scope>NUCLEOTIDE SEQUENCE [LARGE SCALE GENOMIC DNA]</scope>
    <source>
        <strain evidence="2">cv. Nipponbare</strain>
    </source>
</reference>
<accession>A0A0P0WRV4</accession>
<gene>
    <name evidence="1" type="primary">OSJNBa0075G19.29-2</name>
</gene>
<organism evidence="1 2">
    <name type="scientific">Oryza sativa subsp. japonica</name>
    <name type="common">Rice</name>
    <dbReference type="NCBI Taxonomy" id="39947"/>
    <lineage>
        <taxon>Eukaryota</taxon>
        <taxon>Viridiplantae</taxon>
        <taxon>Streptophyta</taxon>
        <taxon>Embryophyta</taxon>
        <taxon>Tracheophyta</taxon>
        <taxon>Spermatophyta</taxon>
        <taxon>Magnoliopsida</taxon>
        <taxon>Liliopsida</taxon>
        <taxon>Poales</taxon>
        <taxon>Poaceae</taxon>
        <taxon>BOP clade</taxon>
        <taxon>Oryzoideae</taxon>
        <taxon>Oryzeae</taxon>
        <taxon>Oryzinae</taxon>
        <taxon>Oryza</taxon>
        <taxon>Oryza sativa</taxon>
    </lineage>
</organism>
<dbReference type="EMBL" id="AP002842">
    <property type="protein sequence ID" value="BAD67952.1"/>
    <property type="molecule type" value="Genomic_DNA"/>
</dbReference>
<reference evidence="2" key="2">
    <citation type="journal article" date="2008" name="Nucleic Acids Res.">
        <title>The rice annotation project database (RAP-DB): 2008 update.</title>
        <authorList>
            <consortium name="The rice annotation project (RAP)"/>
        </authorList>
    </citation>
    <scope>GENOME REANNOTATION</scope>
    <source>
        <strain evidence="2">cv. Nipponbare</strain>
    </source>
</reference>
<name>A0A0P0WRV4_ORYSJ</name>
<sequence>MEGGVGGEVDHLAGERATAQFDVEHMKVAWAGSRHAVDVADRMARLVASDPVTITFSLFLSFFAQIDR</sequence>
<evidence type="ECO:0000313" key="2">
    <source>
        <dbReference type="Proteomes" id="UP000000763"/>
    </source>
</evidence>